<evidence type="ECO:0000313" key="2">
    <source>
        <dbReference type="Proteomes" id="UP000050465"/>
    </source>
</evidence>
<dbReference type="EMBL" id="LJZR01000100">
    <property type="protein sequence ID" value="KPQ31494.1"/>
    <property type="molecule type" value="Genomic_DNA"/>
</dbReference>
<accession>A0A0P7YMG3</accession>
<proteinExistence type="predicted"/>
<evidence type="ECO:0000313" key="1">
    <source>
        <dbReference type="EMBL" id="KPQ31494.1"/>
    </source>
</evidence>
<sequence>MSFGFTVYAWKSDSMWLACVPDELTVLPGVDETGVVSSSNPVISSN</sequence>
<comment type="caution">
    <text evidence="1">The sequence shown here is derived from an EMBL/GenBank/DDBJ whole genome shotgun (WGS) entry which is preliminary data.</text>
</comment>
<reference evidence="1 2" key="1">
    <citation type="submission" date="2015-09" db="EMBL/GenBank/DDBJ databases">
        <title>Identification and resolution of microdiversity through metagenomic sequencing of parallel consortia.</title>
        <authorList>
            <person name="Nelson W.C."/>
            <person name="Romine M.F."/>
            <person name="Lindemann S.R."/>
        </authorList>
    </citation>
    <scope>NUCLEOTIDE SEQUENCE [LARGE SCALE GENOMIC DNA]</scope>
    <source>
        <strain evidence="1">Ana</strain>
    </source>
</reference>
<name>A0A0P7YMG3_9CYAN</name>
<dbReference type="AlphaFoldDB" id="A0A0P7YMG3"/>
<dbReference type="Proteomes" id="UP000050465">
    <property type="component" value="Unassembled WGS sequence"/>
</dbReference>
<organism evidence="1 2">
    <name type="scientific">Phormidesmis priestleyi Ana</name>
    <dbReference type="NCBI Taxonomy" id="1666911"/>
    <lineage>
        <taxon>Bacteria</taxon>
        <taxon>Bacillati</taxon>
        <taxon>Cyanobacteriota</taxon>
        <taxon>Cyanophyceae</taxon>
        <taxon>Leptolyngbyales</taxon>
        <taxon>Leptolyngbyaceae</taxon>
        <taxon>Phormidesmis</taxon>
    </lineage>
</organism>
<gene>
    <name evidence="1" type="ORF">HLUCCA11_23660</name>
</gene>
<protein>
    <submittedName>
        <fullName evidence="1">Uncharacterized protein</fullName>
    </submittedName>
</protein>